<protein>
    <submittedName>
        <fullName evidence="2">PEP-CTERM protein-sorting domain-containing protein/Myxococcales GC_trans_RRR domain-containing protein/MYXO-CTERM domain-containing protein</fullName>
    </submittedName>
</protein>
<evidence type="ECO:0000313" key="2">
    <source>
        <dbReference type="EMBL" id="SFU37284.1"/>
    </source>
</evidence>
<feature type="chain" id="PRO_5011705700" evidence="1">
    <location>
        <begin position="20"/>
        <end position="205"/>
    </location>
</feature>
<dbReference type="InterPro" id="IPR013424">
    <property type="entry name" value="Ice-binding_C"/>
</dbReference>
<dbReference type="STRING" id="1035707.SAMN05216552_1002144"/>
<sequence>MLKLLATLLLSLAACAAGAAPIVTGGSSYSVFLAGSASGDATFMTNTFDGLTEVFARAGHDVGVNDGETALGLGQHRILLQGSATGDMFPSPGETALIGVGIDGNGLDFSMAVYLRDARIRYYSDGVEVFETGNLADDYRAYFPYAWSGEFAAAGVVFGVGNMGGINADSFELDFLVAELPEPGTPALMALALLAMACASRRRRG</sequence>
<accession>A0A1I7FM83</accession>
<dbReference type="NCBIfam" id="TIGR03382">
    <property type="entry name" value="GC_trans_RRR"/>
    <property type="match status" value="1"/>
</dbReference>
<dbReference type="PROSITE" id="PS51257">
    <property type="entry name" value="PROKAR_LIPOPROTEIN"/>
    <property type="match status" value="1"/>
</dbReference>
<dbReference type="InterPro" id="IPR017756">
    <property type="entry name" value="TM_Gly-Cys-Arg_CS"/>
</dbReference>
<evidence type="ECO:0000313" key="3">
    <source>
        <dbReference type="Proteomes" id="UP000199391"/>
    </source>
</evidence>
<evidence type="ECO:0000256" key="1">
    <source>
        <dbReference type="SAM" id="SignalP"/>
    </source>
</evidence>
<reference evidence="3" key="1">
    <citation type="submission" date="2016-10" db="EMBL/GenBank/DDBJ databases">
        <authorList>
            <person name="Varghese N."/>
            <person name="Submissions S."/>
        </authorList>
    </citation>
    <scope>NUCLEOTIDE SEQUENCE [LARGE SCALE GENOMIC DNA]</scope>
    <source>
        <strain evidence="3">CGMCC 1.11014</strain>
    </source>
</reference>
<proteinExistence type="predicted"/>
<dbReference type="Proteomes" id="UP000199391">
    <property type="component" value="Unassembled WGS sequence"/>
</dbReference>
<dbReference type="EMBL" id="FPBO01000002">
    <property type="protein sequence ID" value="SFU37284.1"/>
    <property type="molecule type" value="Genomic_DNA"/>
</dbReference>
<dbReference type="NCBIfam" id="TIGR02595">
    <property type="entry name" value="PEP_CTERM"/>
    <property type="match status" value="1"/>
</dbReference>
<feature type="signal peptide" evidence="1">
    <location>
        <begin position="1"/>
        <end position="19"/>
    </location>
</feature>
<gene>
    <name evidence="2" type="ORF">SAMN05216552_1002144</name>
</gene>
<organism evidence="2 3">
    <name type="scientific">Pseudoduganella namucuonensis</name>
    <dbReference type="NCBI Taxonomy" id="1035707"/>
    <lineage>
        <taxon>Bacteria</taxon>
        <taxon>Pseudomonadati</taxon>
        <taxon>Pseudomonadota</taxon>
        <taxon>Betaproteobacteria</taxon>
        <taxon>Burkholderiales</taxon>
        <taxon>Oxalobacteraceae</taxon>
        <taxon>Telluria group</taxon>
        <taxon>Pseudoduganella</taxon>
    </lineage>
</organism>
<dbReference type="RefSeq" id="WP_143132934.1">
    <property type="nucleotide sequence ID" value="NZ_FPBO01000002.1"/>
</dbReference>
<keyword evidence="1" id="KW-0732">Signal</keyword>
<name>A0A1I7FM83_9BURK</name>
<dbReference type="AlphaFoldDB" id="A0A1I7FM83"/>
<keyword evidence="3" id="KW-1185">Reference proteome</keyword>
<dbReference type="OrthoDB" id="9867850at2"/>